<dbReference type="SUPFAM" id="SSF51905">
    <property type="entry name" value="FAD/NAD(P)-binding domain"/>
    <property type="match status" value="1"/>
</dbReference>
<dbReference type="InterPro" id="IPR036188">
    <property type="entry name" value="FAD/NAD-bd_sf"/>
</dbReference>
<proteinExistence type="predicted"/>
<evidence type="ECO:0000313" key="3">
    <source>
        <dbReference type="EMBL" id="BCI92801.1"/>
    </source>
</evidence>
<feature type="region of interest" description="Disordered" evidence="1">
    <location>
        <begin position="1"/>
        <end position="39"/>
    </location>
</feature>
<dbReference type="Gene3D" id="3.50.50.60">
    <property type="entry name" value="FAD/NAD(P)-binding domain"/>
    <property type="match status" value="1"/>
</dbReference>
<name>A0A7G1IP98_MYCKA</name>
<dbReference type="Gene3D" id="3.30.70.2450">
    <property type="match status" value="1"/>
</dbReference>
<dbReference type="Proteomes" id="UP000516380">
    <property type="component" value="Chromosome"/>
</dbReference>
<sequence length="108" mass="11567">MGPATDRPAGAFTIELDSAPRENPDSTDSDTAPMSVAEQEASIKRVLGAAVPLQPESTGAPPDLRRYRGVNSRIASRYRAGRVLLVGDAAHVQPPLGDQVSIWVCRMR</sequence>
<organism evidence="3 4">
    <name type="scientific">Mycobacterium kansasii</name>
    <dbReference type="NCBI Taxonomy" id="1768"/>
    <lineage>
        <taxon>Bacteria</taxon>
        <taxon>Bacillati</taxon>
        <taxon>Actinomycetota</taxon>
        <taxon>Actinomycetes</taxon>
        <taxon>Mycobacteriales</taxon>
        <taxon>Mycobacteriaceae</taxon>
        <taxon>Mycobacterium</taxon>
    </lineage>
</organism>
<evidence type="ECO:0000313" key="4">
    <source>
        <dbReference type="Proteomes" id="UP000516380"/>
    </source>
</evidence>
<protein>
    <recommendedName>
        <fullName evidence="2">FAD-binding domain-containing protein</fullName>
    </recommendedName>
</protein>
<keyword evidence="4" id="KW-1185">Reference proteome</keyword>
<feature type="domain" description="FAD-binding" evidence="2">
    <location>
        <begin position="59"/>
        <end position="97"/>
    </location>
</feature>
<evidence type="ECO:0000256" key="1">
    <source>
        <dbReference type="SAM" id="MobiDB-lite"/>
    </source>
</evidence>
<dbReference type="Pfam" id="PF01494">
    <property type="entry name" value="FAD_binding_3"/>
    <property type="match status" value="1"/>
</dbReference>
<dbReference type="EMBL" id="AP023343">
    <property type="protein sequence ID" value="BCI92801.1"/>
    <property type="molecule type" value="Genomic_DNA"/>
</dbReference>
<dbReference type="AlphaFoldDB" id="A0A7G1IP98"/>
<accession>A0A7G1IP98</accession>
<dbReference type="GO" id="GO:0071949">
    <property type="term" value="F:FAD binding"/>
    <property type="evidence" value="ECO:0007669"/>
    <property type="project" value="InterPro"/>
</dbReference>
<gene>
    <name evidence="3" type="ORF">NIIDMKKI_80070</name>
</gene>
<dbReference type="InterPro" id="IPR002938">
    <property type="entry name" value="FAD-bd"/>
</dbReference>
<evidence type="ECO:0000259" key="2">
    <source>
        <dbReference type="Pfam" id="PF01494"/>
    </source>
</evidence>
<reference evidence="3 4" key="1">
    <citation type="submission" date="2020-07" db="EMBL/GenBank/DDBJ databases">
        <title>Mycobacterium kansasii (former subtype) with zoonotic potential isolated from diseased indoor pet cat, Japan.</title>
        <authorList>
            <person name="Fukano H."/>
            <person name="Terazono T."/>
            <person name="Hoshino Y."/>
        </authorList>
    </citation>
    <scope>NUCLEOTIDE SEQUENCE [LARGE SCALE GENOMIC DNA]</scope>
    <source>
        <strain evidence="3 4">Kuro-I</strain>
    </source>
</reference>